<evidence type="ECO:0000313" key="8">
    <source>
        <dbReference type="Proteomes" id="UP001595607"/>
    </source>
</evidence>
<dbReference type="PANTHER" id="PTHR30168">
    <property type="entry name" value="PUTATIVE MEMBRANE PROTEIN YPFJ"/>
    <property type="match status" value="1"/>
</dbReference>
<dbReference type="Pfam" id="PF04228">
    <property type="entry name" value="Zn_peptidase"/>
    <property type="match status" value="1"/>
</dbReference>
<evidence type="ECO:0000256" key="5">
    <source>
        <dbReference type="SAM" id="MobiDB-lite"/>
    </source>
</evidence>
<evidence type="ECO:0000313" key="7">
    <source>
        <dbReference type="EMBL" id="MFC3301877.1"/>
    </source>
</evidence>
<gene>
    <name evidence="7" type="ORF">ACFONP_03955</name>
</gene>
<name>A0ABV7MAQ9_9PROT</name>
<sequence length="292" mass="31369">MRLDDFGQSDNIRDRRGEGGARMGGGGAGLLFLLVRLVASRFGIGGVVVLGLGFFALSAIGINPLSMGTSAPQASRSIDRSYDQLVGAVLLSTEQTFSEVFREEGLGDYPEPTLNLFSGGVNTRGCGFASSAVGPFYCPADREVYLDTSFFDELSRRFGAPGDFAQAYVIAHEVGHHIQTVTGISQQVRQLQARAGSEAESNAYLVRLELMADCLAGVWAGRTEIPLDPGDIEEALRAASAIGDDTLQRKAQGRVVPDSFTHGTSEQRQRWFTIGYQAKDISACDTMSAERL</sequence>
<feature type="compositionally biased region" description="Basic and acidic residues" evidence="5">
    <location>
        <begin position="1"/>
        <end position="19"/>
    </location>
</feature>
<evidence type="ECO:0000256" key="3">
    <source>
        <dbReference type="ARBA" id="ARBA00022989"/>
    </source>
</evidence>
<dbReference type="InterPro" id="IPR007343">
    <property type="entry name" value="Uncharacterised_pept_Zn_put"/>
</dbReference>
<keyword evidence="2 6" id="KW-0812">Transmembrane</keyword>
<dbReference type="Proteomes" id="UP001595607">
    <property type="component" value="Unassembled WGS sequence"/>
</dbReference>
<feature type="transmembrane region" description="Helical" evidence="6">
    <location>
        <begin position="21"/>
        <end position="38"/>
    </location>
</feature>
<protein>
    <submittedName>
        <fullName evidence="7">Neutral zinc metallopeptidase</fullName>
    </submittedName>
</protein>
<dbReference type="PANTHER" id="PTHR30168:SF0">
    <property type="entry name" value="INNER MEMBRANE PROTEIN"/>
    <property type="match status" value="1"/>
</dbReference>
<comment type="caution">
    <text evidence="7">The sequence shown here is derived from an EMBL/GenBank/DDBJ whole genome shotgun (WGS) entry which is preliminary data.</text>
</comment>
<keyword evidence="3 6" id="KW-1133">Transmembrane helix</keyword>
<comment type="subcellular location">
    <subcellularLocation>
        <location evidence="1">Membrane</location>
        <topology evidence="1">Single-pass membrane protein</topology>
    </subcellularLocation>
</comment>
<proteinExistence type="predicted"/>
<evidence type="ECO:0000256" key="1">
    <source>
        <dbReference type="ARBA" id="ARBA00004167"/>
    </source>
</evidence>
<accession>A0ABV7MAQ9</accession>
<keyword evidence="4 6" id="KW-0472">Membrane</keyword>
<dbReference type="RefSeq" id="WP_189573703.1">
    <property type="nucleotide sequence ID" value="NZ_BMXU01000001.1"/>
</dbReference>
<evidence type="ECO:0000256" key="2">
    <source>
        <dbReference type="ARBA" id="ARBA00022692"/>
    </source>
</evidence>
<evidence type="ECO:0000256" key="4">
    <source>
        <dbReference type="ARBA" id="ARBA00023136"/>
    </source>
</evidence>
<organism evidence="7 8">
    <name type="scientific">Parvularcula lutaonensis</name>
    <dbReference type="NCBI Taxonomy" id="491923"/>
    <lineage>
        <taxon>Bacteria</taxon>
        <taxon>Pseudomonadati</taxon>
        <taxon>Pseudomonadota</taxon>
        <taxon>Alphaproteobacteria</taxon>
        <taxon>Parvularculales</taxon>
        <taxon>Parvularculaceae</taxon>
        <taxon>Parvularcula</taxon>
    </lineage>
</organism>
<dbReference type="EMBL" id="JBHRVA010000002">
    <property type="protein sequence ID" value="MFC3301877.1"/>
    <property type="molecule type" value="Genomic_DNA"/>
</dbReference>
<reference evidence="8" key="1">
    <citation type="journal article" date="2019" name="Int. J. Syst. Evol. Microbiol.">
        <title>The Global Catalogue of Microorganisms (GCM) 10K type strain sequencing project: providing services to taxonomists for standard genome sequencing and annotation.</title>
        <authorList>
            <consortium name="The Broad Institute Genomics Platform"/>
            <consortium name="The Broad Institute Genome Sequencing Center for Infectious Disease"/>
            <person name="Wu L."/>
            <person name="Ma J."/>
        </authorList>
    </citation>
    <scope>NUCLEOTIDE SEQUENCE [LARGE SCALE GENOMIC DNA]</scope>
    <source>
        <strain evidence="8">KCTC 22245</strain>
    </source>
</reference>
<evidence type="ECO:0000256" key="6">
    <source>
        <dbReference type="SAM" id="Phobius"/>
    </source>
</evidence>
<feature type="region of interest" description="Disordered" evidence="5">
    <location>
        <begin position="1"/>
        <end position="20"/>
    </location>
</feature>
<feature type="transmembrane region" description="Helical" evidence="6">
    <location>
        <begin position="44"/>
        <end position="66"/>
    </location>
</feature>
<keyword evidence="8" id="KW-1185">Reference proteome</keyword>